<dbReference type="Proteomes" id="UP001519460">
    <property type="component" value="Unassembled WGS sequence"/>
</dbReference>
<feature type="transmembrane region" description="Helical" evidence="5">
    <location>
        <begin position="346"/>
        <end position="367"/>
    </location>
</feature>
<keyword evidence="8" id="KW-1185">Reference proteome</keyword>
<dbReference type="SUPFAM" id="SSF81321">
    <property type="entry name" value="Family A G protein-coupled receptor-like"/>
    <property type="match status" value="1"/>
</dbReference>
<dbReference type="PANTHER" id="PTHR46641:SF8">
    <property type="entry name" value="G-PROTEIN COUPLED RECEPTORS FAMILY 1 PROFILE DOMAIN-CONTAINING PROTEIN"/>
    <property type="match status" value="1"/>
</dbReference>
<dbReference type="InterPro" id="IPR052954">
    <property type="entry name" value="GPCR-Ligand_Int"/>
</dbReference>
<sequence length="398" mass="44588">MTSSNIIQDINVTTRQPAQSVSTESAYTQHSLKNFSQTEVPEGCLVVMQTAEFLPWDNADNLISQETEQWVELVVNGVTLPILFIISSVTNVINMAVFYRHGLKERVNLCLFALSFVDFVYVLQSFVLYVDKLYLAITGDSRVGVLTLFFVKNMLLGLTGFSWASGFMSAVVACERCFCIVSPLKSKTFLETKTMAMIILVSTVLIVGGMFVVMAQWDVVCVFDPVSLSTSHLVFPSKFFLDNRQVLELFDAVVYGIAMPGFCLTTVTIATLVIGIKLRQMATWREQSSSAASMSSRDLALTRMLVATSILFIVSLLPALVLRVAIFAEPELSLSGRYYNTFNLLISFSQLFTYVNSSVNFFFYYFIGTKYRETVRRMFGKPMEKDVSVMSTSVSHTR</sequence>
<reference evidence="7 8" key="1">
    <citation type="journal article" date="2023" name="Sci. Data">
        <title>Genome assembly of the Korean intertidal mud-creeper Batillaria attramentaria.</title>
        <authorList>
            <person name="Patra A.K."/>
            <person name="Ho P.T."/>
            <person name="Jun S."/>
            <person name="Lee S.J."/>
            <person name="Kim Y."/>
            <person name="Won Y.J."/>
        </authorList>
    </citation>
    <scope>NUCLEOTIDE SEQUENCE [LARGE SCALE GENOMIC DNA]</scope>
    <source>
        <strain evidence="7">Wonlab-2016</strain>
    </source>
</reference>
<dbReference type="AlphaFoldDB" id="A0ABD0J6K9"/>
<dbReference type="InterPro" id="IPR019427">
    <property type="entry name" value="7TM_GPCR_serpentine_rcpt_Srw"/>
</dbReference>
<feature type="transmembrane region" description="Helical" evidence="5">
    <location>
        <begin position="195"/>
        <end position="217"/>
    </location>
</feature>
<protein>
    <recommendedName>
        <fullName evidence="6">G-protein coupled receptors family 1 profile domain-containing protein</fullName>
    </recommendedName>
</protein>
<comment type="caution">
    <text evidence="7">The sequence shown here is derived from an EMBL/GenBank/DDBJ whole genome shotgun (WGS) entry which is preliminary data.</text>
</comment>
<feature type="transmembrane region" description="Helical" evidence="5">
    <location>
        <begin position="78"/>
        <end position="97"/>
    </location>
</feature>
<keyword evidence="4 5" id="KW-0472">Membrane</keyword>
<feature type="transmembrane region" description="Helical" evidence="5">
    <location>
        <begin position="252"/>
        <end position="276"/>
    </location>
</feature>
<evidence type="ECO:0000256" key="2">
    <source>
        <dbReference type="ARBA" id="ARBA00022692"/>
    </source>
</evidence>
<evidence type="ECO:0000256" key="5">
    <source>
        <dbReference type="SAM" id="Phobius"/>
    </source>
</evidence>
<evidence type="ECO:0000313" key="7">
    <source>
        <dbReference type="EMBL" id="KAK7462582.1"/>
    </source>
</evidence>
<feature type="transmembrane region" description="Helical" evidence="5">
    <location>
        <begin position="304"/>
        <end position="326"/>
    </location>
</feature>
<dbReference type="PROSITE" id="PS50262">
    <property type="entry name" value="G_PROTEIN_RECEP_F1_2"/>
    <property type="match status" value="1"/>
</dbReference>
<feature type="domain" description="G-protein coupled receptors family 1 profile" evidence="6">
    <location>
        <begin position="90"/>
        <end position="364"/>
    </location>
</feature>
<accession>A0ABD0J6K9</accession>
<keyword evidence="2 5" id="KW-0812">Transmembrane</keyword>
<evidence type="ECO:0000259" key="6">
    <source>
        <dbReference type="PROSITE" id="PS50262"/>
    </source>
</evidence>
<dbReference type="Gene3D" id="1.20.1070.10">
    <property type="entry name" value="Rhodopsin 7-helix transmembrane proteins"/>
    <property type="match status" value="1"/>
</dbReference>
<dbReference type="PANTHER" id="PTHR46641">
    <property type="entry name" value="FMRFAMIDE RECEPTOR-RELATED"/>
    <property type="match status" value="1"/>
</dbReference>
<proteinExistence type="predicted"/>
<dbReference type="EMBL" id="JACVVK020000616">
    <property type="protein sequence ID" value="KAK7462582.1"/>
    <property type="molecule type" value="Genomic_DNA"/>
</dbReference>
<evidence type="ECO:0000313" key="8">
    <source>
        <dbReference type="Proteomes" id="UP001519460"/>
    </source>
</evidence>
<evidence type="ECO:0000256" key="1">
    <source>
        <dbReference type="ARBA" id="ARBA00004370"/>
    </source>
</evidence>
<gene>
    <name evidence="7" type="ORF">BaRGS_00038376</name>
</gene>
<feature type="transmembrane region" description="Helical" evidence="5">
    <location>
        <begin position="150"/>
        <end position="174"/>
    </location>
</feature>
<dbReference type="GO" id="GO:0016020">
    <property type="term" value="C:membrane"/>
    <property type="evidence" value="ECO:0007669"/>
    <property type="project" value="UniProtKB-SubCell"/>
</dbReference>
<dbReference type="Pfam" id="PF10324">
    <property type="entry name" value="7TM_GPCR_Srw"/>
    <property type="match status" value="1"/>
</dbReference>
<organism evidence="7 8">
    <name type="scientific">Batillaria attramentaria</name>
    <dbReference type="NCBI Taxonomy" id="370345"/>
    <lineage>
        <taxon>Eukaryota</taxon>
        <taxon>Metazoa</taxon>
        <taxon>Spiralia</taxon>
        <taxon>Lophotrochozoa</taxon>
        <taxon>Mollusca</taxon>
        <taxon>Gastropoda</taxon>
        <taxon>Caenogastropoda</taxon>
        <taxon>Sorbeoconcha</taxon>
        <taxon>Cerithioidea</taxon>
        <taxon>Batillariidae</taxon>
        <taxon>Batillaria</taxon>
    </lineage>
</organism>
<dbReference type="InterPro" id="IPR017452">
    <property type="entry name" value="GPCR_Rhodpsn_7TM"/>
</dbReference>
<name>A0ABD0J6K9_9CAEN</name>
<evidence type="ECO:0000256" key="3">
    <source>
        <dbReference type="ARBA" id="ARBA00022989"/>
    </source>
</evidence>
<keyword evidence="3 5" id="KW-1133">Transmembrane helix</keyword>
<feature type="transmembrane region" description="Helical" evidence="5">
    <location>
        <begin position="109"/>
        <end position="130"/>
    </location>
</feature>
<comment type="subcellular location">
    <subcellularLocation>
        <location evidence="1">Membrane</location>
    </subcellularLocation>
</comment>
<evidence type="ECO:0000256" key="4">
    <source>
        <dbReference type="ARBA" id="ARBA00023136"/>
    </source>
</evidence>